<dbReference type="EMBL" id="AOTX01000016">
    <property type="protein sequence ID" value="EMR59069.1"/>
    <property type="molecule type" value="Genomic_DNA"/>
</dbReference>
<protein>
    <submittedName>
        <fullName evidence="1">Uncharacterized protein</fullName>
    </submittedName>
</protein>
<comment type="caution">
    <text evidence="1">The sequence shown here is derived from an EMBL/GenBank/DDBJ whole genome shotgun (WGS) entry which is preliminary data.</text>
</comment>
<organism evidence="1 2">
    <name type="scientific">Helicobacter pylori Hp H-1</name>
    <dbReference type="NCBI Taxonomy" id="992058"/>
    <lineage>
        <taxon>Bacteria</taxon>
        <taxon>Pseudomonadati</taxon>
        <taxon>Campylobacterota</taxon>
        <taxon>Epsilonproteobacteria</taxon>
        <taxon>Campylobacterales</taxon>
        <taxon>Helicobacteraceae</taxon>
        <taxon>Helicobacter</taxon>
    </lineage>
</organism>
<name>M7RZ58_HELPX</name>
<reference evidence="1 2" key="1">
    <citation type="submission" date="2013-02" db="EMBL/GenBank/DDBJ databases">
        <title>Comparitive Sequence Analysis of H. pylori Isolates.</title>
        <authorList>
            <person name="Blanchard T.G."/>
            <person name="Czinn S.J."/>
            <person name="McCracken C.M."/>
            <person name="Abolude K.A."/>
            <person name="Shefchek K.S."/>
            <person name="Maroo A.M."/>
            <person name="Santana-Cruz I.S."/>
            <person name="Tallon L.J."/>
            <person name="Ficke F.W.F."/>
        </authorList>
    </citation>
    <scope>NUCLEOTIDE SEQUENCE [LARGE SCALE GENOMIC DNA]</scope>
    <source>
        <strain evidence="1 2">Hp H-1</strain>
    </source>
</reference>
<proteinExistence type="predicted"/>
<evidence type="ECO:0000313" key="2">
    <source>
        <dbReference type="Proteomes" id="UP000011947"/>
    </source>
</evidence>
<evidence type="ECO:0000313" key="1">
    <source>
        <dbReference type="EMBL" id="EMR59069.1"/>
    </source>
</evidence>
<dbReference type="AlphaFoldDB" id="M7RZ58"/>
<gene>
    <name evidence="1" type="ORF">HPHPH1_0572</name>
</gene>
<sequence length="51" mass="6133">MKNCKQRTWLKELNSKLNLKMSNKRVGLTDLTYYQIISFLDCKQQHNSDKQ</sequence>
<dbReference type="Proteomes" id="UP000011947">
    <property type="component" value="Unassembled WGS sequence"/>
</dbReference>
<dbReference type="PATRIC" id="fig|992058.3.peg.579"/>
<accession>M7RZ58</accession>